<dbReference type="RefSeq" id="WP_122916629.1">
    <property type="nucleotide sequence ID" value="NZ_RHHQ01000004.1"/>
</dbReference>
<proteinExistence type="predicted"/>
<dbReference type="EMBL" id="RHHQ01000004">
    <property type="protein sequence ID" value="RNB91967.1"/>
    <property type="molecule type" value="Genomic_DNA"/>
</dbReference>
<feature type="modified residue" description="4-aspartylphosphate" evidence="1">
    <location>
        <position position="53"/>
    </location>
</feature>
<reference evidence="3 4" key="1">
    <citation type="submission" date="2018-10" db="EMBL/GenBank/DDBJ databases">
        <title>Phylogenomics of Brevibacillus.</title>
        <authorList>
            <person name="Dunlap C."/>
        </authorList>
    </citation>
    <scope>NUCLEOTIDE SEQUENCE [LARGE SCALE GENOMIC DNA]</scope>
    <source>
        <strain evidence="3 4">JCM 15716</strain>
    </source>
</reference>
<dbReference type="Proteomes" id="UP000271031">
    <property type="component" value="Unassembled WGS sequence"/>
</dbReference>
<dbReference type="Gene3D" id="3.40.50.2300">
    <property type="match status" value="1"/>
</dbReference>
<dbReference type="PANTHER" id="PTHR43228:SF1">
    <property type="entry name" value="TWO-COMPONENT RESPONSE REGULATOR ARR22"/>
    <property type="match status" value="1"/>
</dbReference>
<dbReference type="GO" id="GO:0000160">
    <property type="term" value="P:phosphorelay signal transduction system"/>
    <property type="evidence" value="ECO:0007669"/>
    <property type="project" value="InterPro"/>
</dbReference>
<evidence type="ECO:0000313" key="3">
    <source>
        <dbReference type="EMBL" id="RNB91967.1"/>
    </source>
</evidence>
<comment type="caution">
    <text evidence="3">The sequence shown here is derived from an EMBL/GenBank/DDBJ whole genome shotgun (WGS) entry which is preliminary data.</text>
</comment>
<dbReference type="InterPro" id="IPR011006">
    <property type="entry name" value="CheY-like_superfamily"/>
</dbReference>
<dbReference type="Pfam" id="PF00072">
    <property type="entry name" value="Response_reg"/>
    <property type="match status" value="1"/>
</dbReference>
<accession>A0A3M8DYA9</accession>
<protein>
    <submittedName>
        <fullName evidence="3">Response regulator</fullName>
    </submittedName>
</protein>
<dbReference type="SMART" id="SM00448">
    <property type="entry name" value="REC"/>
    <property type="match status" value="1"/>
</dbReference>
<keyword evidence="4" id="KW-1185">Reference proteome</keyword>
<feature type="domain" description="Response regulatory" evidence="2">
    <location>
        <begin position="3"/>
        <end position="118"/>
    </location>
</feature>
<dbReference type="PROSITE" id="PS50110">
    <property type="entry name" value="RESPONSE_REGULATORY"/>
    <property type="match status" value="1"/>
</dbReference>
<gene>
    <name evidence="3" type="ORF">EDM56_04225</name>
</gene>
<dbReference type="PANTHER" id="PTHR43228">
    <property type="entry name" value="TWO-COMPONENT RESPONSE REGULATOR"/>
    <property type="match status" value="1"/>
</dbReference>
<dbReference type="SUPFAM" id="SSF52172">
    <property type="entry name" value="CheY-like"/>
    <property type="match status" value="1"/>
</dbReference>
<name>A0A3M8DYA9_9BACL</name>
<dbReference type="AlphaFoldDB" id="A0A3M8DYA9"/>
<evidence type="ECO:0000256" key="1">
    <source>
        <dbReference type="PROSITE-ProRule" id="PRU00169"/>
    </source>
</evidence>
<evidence type="ECO:0000259" key="2">
    <source>
        <dbReference type="PROSITE" id="PS50110"/>
    </source>
</evidence>
<sequence length="121" mass="13508">MKTVMIVDDAGFTRSILRTIIESLGFTVVTEAKSGEEAIMLYRMYRPDLITMDISMPGMDGLAALEKIMEIDQQAKVIICTARGQKDLIVRAISVGAIDYVVKPLQRDRLELSIQKIATRC</sequence>
<evidence type="ECO:0000313" key="4">
    <source>
        <dbReference type="Proteomes" id="UP000271031"/>
    </source>
</evidence>
<dbReference type="OrthoDB" id="9790669at2"/>
<organism evidence="3 4">
    <name type="scientific">Brevibacillus fluminis</name>
    <dbReference type="NCBI Taxonomy" id="511487"/>
    <lineage>
        <taxon>Bacteria</taxon>
        <taxon>Bacillati</taxon>
        <taxon>Bacillota</taxon>
        <taxon>Bacilli</taxon>
        <taxon>Bacillales</taxon>
        <taxon>Paenibacillaceae</taxon>
        <taxon>Brevibacillus</taxon>
    </lineage>
</organism>
<dbReference type="InterPro" id="IPR001789">
    <property type="entry name" value="Sig_transdc_resp-reg_receiver"/>
</dbReference>
<keyword evidence="1" id="KW-0597">Phosphoprotein</keyword>
<dbReference type="InterPro" id="IPR052048">
    <property type="entry name" value="ST_Response_Regulator"/>
</dbReference>